<dbReference type="PANTHER" id="PTHR30121">
    <property type="entry name" value="UNCHARACTERIZED PROTEIN YJGR-RELATED"/>
    <property type="match status" value="1"/>
</dbReference>
<reference evidence="3 4" key="1">
    <citation type="journal article" date="2019" name="Int. J. Syst. Evol. Microbiol.">
        <title>The Global Catalogue of Microorganisms (GCM) 10K type strain sequencing project: providing services to taxonomists for standard genome sequencing and annotation.</title>
        <authorList>
            <consortium name="The Broad Institute Genomics Platform"/>
            <consortium name="The Broad Institute Genome Sequencing Center for Infectious Disease"/>
            <person name="Wu L."/>
            <person name="Ma J."/>
        </authorList>
    </citation>
    <scope>NUCLEOTIDE SEQUENCE [LARGE SCALE GENOMIC DNA]</scope>
    <source>
        <strain evidence="3 4">JCM 17504</strain>
    </source>
</reference>
<feature type="region of interest" description="Disordered" evidence="1">
    <location>
        <begin position="892"/>
        <end position="960"/>
    </location>
</feature>
<proteinExistence type="predicted"/>
<feature type="compositionally biased region" description="Polar residues" evidence="1">
    <location>
        <begin position="28"/>
        <end position="39"/>
    </location>
</feature>
<dbReference type="Gene3D" id="3.40.50.300">
    <property type="entry name" value="P-loop containing nucleotide triphosphate hydrolases"/>
    <property type="match status" value="2"/>
</dbReference>
<evidence type="ECO:0000259" key="2">
    <source>
        <dbReference type="Pfam" id="PF12696"/>
    </source>
</evidence>
<feature type="domain" description="TraD/TraG TraM recognition site" evidence="2">
    <location>
        <begin position="364"/>
        <end position="451"/>
    </location>
</feature>
<feature type="compositionally biased region" description="Acidic residues" evidence="1">
    <location>
        <begin position="917"/>
        <end position="929"/>
    </location>
</feature>
<feature type="region of interest" description="Disordered" evidence="1">
    <location>
        <begin position="1"/>
        <end position="39"/>
    </location>
</feature>
<sequence length="960" mass="108179">MFNRLFGSGEDDSADESAEKEAEENESISTTITNEPYGFTQTGAEYAADGMTETITETEEQGPVAGPEIRELLERARDHPDMPLWLGYNDSAQQGFDPAPVEFNQLFQHLWVVGTTGAGKTTEMLNWMVQLAWAGYGFIYFDPKAEDSKELLQKLPEYRHDDVIWIEPGDDDHDRSIGINFLEVPDCESEIELEQHVTDRIQVLKAVLSGDDYWGPRMNAIVESMARAMMQANHEIEDRDEQYCVLDMYFVLLNAQRREDFAEEIDDPWVGEFVSEIAEMDDDAVRPVITRLKPWVESPVTRRIAGCRASTIDFRDILDDEKIVIVRTAVSDDDIKQLVTLGTLRPLWNAIQNRSIEGAEKTPFFAILDEADRVLHKNLDVDDMLARARSMRLSVTLACQYPTQLKESGVLKPVKNNCNTGVFFRVLDDEDARPLTRRLSDCDIEDFTELENHRIWSRIPLDGGTRFSGALKLKTFAPYPNIRDEDEAEEIITESLERFAAPPLTDDEMMRQLKFGGMNESVTPEKASAKTLDTANDERSRDAALKAIYDESIRQGQPGAFIPIEACLDRLTDYLPARGGVETAERAWRHVLKDIPEAYLEYREESGQSQVKVRSRSFMNVGDSENDGGAEHWAPMADAYVPLTQLGFIFEIPDQTGNAMPDGLARVDEMLAIDDTDDPEEITAKVTTYRDNHALLNRLAGAKDVYIESEHTTGSTQPSQTVKNLAQAHNAGHRCLFFAREDVAENVYETVANTPFCCRSNHPVDDERRFYTSTQMLTIDGETMTRPGSRENVWVHDEQTDEYVLRDSEGTVHARFESAADIFTDASAYPSGGERNIKPPMIPEYEMDGDLDAVEWDVIVVPPETQTPMDIRLYEGETQTPLTDLVNDVSSYQLESNGGGTDESVTGDERDEHETGTEDDVDTEREEDTAPTTENLSSECDTNRDEEESIESNSGFGVLR</sequence>
<accession>A0AAV3UP11</accession>
<dbReference type="SUPFAM" id="SSF52540">
    <property type="entry name" value="P-loop containing nucleoside triphosphate hydrolases"/>
    <property type="match status" value="1"/>
</dbReference>
<gene>
    <name evidence="3" type="ORF">GCM10025751_48140</name>
</gene>
<dbReference type="InterPro" id="IPR032689">
    <property type="entry name" value="TraG-D_C"/>
</dbReference>
<dbReference type="RefSeq" id="WP_227778087.1">
    <property type="nucleotide sequence ID" value="NZ_BAABKX010000022.1"/>
</dbReference>
<dbReference type="Proteomes" id="UP001501729">
    <property type="component" value="Unassembled WGS sequence"/>
</dbReference>
<name>A0AAV3UP11_9EURY</name>
<dbReference type="GeneID" id="68616450"/>
<dbReference type="EMBL" id="BAABKX010000022">
    <property type="protein sequence ID" value="GAA5061729.1"/>
    <property type="molecule type" value="Genomic_DNA"/>
</dbReference>
<comment type="caution">
    <text evidence="3">The sequence shown here is derived from an EMBL/GenBank/DDBJ whole genome shotgun (WGS) entry which is preliminary data.</text>
</comment>
<dbReference type="PANTHER" id="PTHR30121:SF6">
    <property type="entry name" value="SLR6007 PROTEIN"/>
    <property type="match status" value="1"/>
</dbReference>
<dbReference type="InterPro" id="IPR051162">
    <property type="entry name" value="T4SS_component"/>
</dbReference>
<dbReference type="Pfam" id="PF12696">
    <property type="entry name" value="TraG-D_C"/>
    <property type="match status" value="1"/>
</dbReference>
<feature type="compositionally biased region" description="Polar residues" evidence="1">
    <location>
        <begin position="951"/>
        <end position="960"/>
    </location>
</feature>
<evidence type="ECO:0000313" key="4">
    <source>
        <dbReference type="Proteomes" id="UP001501729"/>
    </source>
</evidence>
<feature type="compositionally biased region" description="Basic and acidic residues" evidence="1">
    <location>
        <begin position="907"/>
        <end position="916"/>
    </location>
</feature>
<feature type="compositionally biased region" description="Polar residues" evidence="1">
    <location>
        <begin position="930"/>
        <end position="940"/>
    </location>
</feature>
<feature type="compositionally biased region" description="Acidic residues" evidence="1">
    <location>
        <begin position="9"/>
        <end position="26"/>
    </location>
</feature>
<keyword evidence="4" id="KW-1185">Reference proteome</keyword>
<evidence type="ECO:0000313" key="3">
    <source>
        <dbReference type="EMBL" id="GAA5061729.1"/>
    </source>
</evidence>
<dbReference type="InterPro" id="IPR027417">
    <property type="entry name" value="P-loop_NTPase"/>
</dbReference>
<organism evidence="3 4">
    <name type="scientific">Haladaptatus pallidirubidus</name>
    <dbReference type="NCBI Taxonomy" id="1008152"/>
    <lineage>
        <taxon>Archaea</taxon>
        <taxon>Methanobacteriati</taxon>
        <taxon>Methanobacteriota</taxon>
        <taxon>Stenosarchaea group</taxon>
        <taxon>Halobacteria</taxon>
        <taxon>Halobacteriales</taxon>
        <taxon>Haladaptataceae</taxon>
        <taxon>Haladaptatus</taxon>
    </lineage>
</organism>
<protein>
    <recommendedName>
        <fullName evidence="2">TraD/TraG TraM recognition site domain-containing protein</fullName>
    </recommendedName>
</protein>
<dbReference type="AlphaFoldDB" id="A0AAV3UP11"/>
<evidence type="ECO:0000256" key="1">
    <source>
        <dbReference type="SAM" id="MobiDB-lite"/>
    </source>
</evidence>